<feature type="region of interest" description="Disordered" evidence="6">
    <location>
        <begin position="129"/>
        <end position="154"/>
    </location>
</feature>
<evidence type="ECO:0000313" key="8">
    <source>
        <dbReference type="EMBL" id="GEC99377.1"/>
    </source>
</evidence>
<evidence type="ECO:0000256" key="7">
    <source>
        <dbReference type="SAM" id="SignalP"/>
    </source>
</evidence>
<dbReference type="InterPro" id="IPR050492">
    <property type="entry name" value="Bact_metal-bind_prot9"/>
</dbReference>
<sequence>MTTGPSIRHHGRTAAAVCLTALSGLAITACGGSQDAGGSDGAAKVRVVTSTNVYSDLASQVGGDKVEASPLIDSSAQDPHSYEATPQDKLRAGEAKLVVLNGGGYDEFLSGLTTDDQRVVDAVKVSGLQSEEQAKESEQHTHAAGEEHHHDHGGFNEHVWYDVESMQKVVDAIATQLGEVDQENKDYYRANAEKVSSELGTVREDVAKIKGTGGYVATEPVPGYLLEDAGLHDDTPAEFTAAVDSESDAAPAVFSKTVDLVTSDHVSLLAFNKQTSTGQTEQLRTAAQDAGTPVVEFSETIPDGKNYQQWMTENAQHVATALKK</sequence>
<evidence type="ECO:0000256" key="5">
    <source>
        <dbReference type="RuleBase" id="RU003512"/>
    </source>
</evidence>
<feature type="signal peptide" evidence="7">
    <location>
        <begin position="1"/>
        <end position="28"/>
    </location>
</feature>
<dbReference type="InterPro" id="IPR006129">
    <property type="entry name" value="AdhesinB"/>
</dbReference>
<proteinExistence type="inferred from homology"/>
<dbReference type="PANTHER" id="PTHR42953">
    <property type="entry name" value="HIGH-AFFINITY ZINC UPTAKE SYSTEM PROTEIN ZNUA-RELATED"/>
    <property type="match status" value="1"/>
</dbReference>
<evidence type="ECO:0000313" key="9">
    <source>
        <dbReference type="Proteomes" id="UP000315730"/>
    </source>
</evidence>
<keyword evidence="3" id="KW-0479">Metal-binding</keyword>
<evidence type="ECO:0000256" key="6">
    <source>
        <dbReference type="SAM" id="MobiDB-lite"/>
    </source>
</evidence>
<dbReference type="OrthoDB" id="5296019at2"/>
<feature type="chain" id="PRO_5039189177" evidence="7">
    <location>
        <begin position="29"/>
        <end position="324"/>
    </location>
</feature>
<dbReference type="GO" id="GO:0030001">
    <property type="term" value="P:metal ion transport"/>
    <property type="evidence" value="ECO:0007669"/>
    <property type="project" value="InterPro"/>
</dbReference>
<organism evidence="8 9">
    <name type="scientific">Kocuria varians</name>
    <name type="common">Micrococcus varians</name>
    <dbReference type="NCBI Taxonomy" id="1272"/>
    <lineage>
        <taxon>Bacteria</taxon>
        <taxon>Bacillati</taxon>
        <taxon>Actinomycetota</taxon>
        <taxon>Actinomycetes</taxon>
        <taxon>Micrococcales</taxon>
        <taxon>Micrococcaceae</taxon>
        <taxon>Kocuria</taxon>
    </lineage>
</organism>
<evidence type="ECO:0000256" key="3">
    <source>
        <dbReference type="ARBA" id="ARBA00022723"/>
    </source>
</evidence>
<dbReference type="GO" id="GO:0030313">
    <property type="term" value="C:cell envelope"/>
    <property type="evidence" value="ECO:0007669"/>
    <property type="project" value="UniProtKB-SubCell"/>
</dbReference>
<keyword evidence="4 7" id="KW-0732">Signal</keyword>
<dbReference type="GO" id="GO:0046872">
    <property type="term" value="F:metal ion binding"/>
    <property type="evidence" value="ECO:0007669"/>
    <property type="project" value="UniProtKB-KW"/>
</dbReference>
<dbReference type="AlphaFoldDB" id="A0A4Y4D7V3"/>
<evidence type="ECO:0000256" key="2">
    <source>
        <dbReference type="ARBA" id="ARBA00022448"/>
    </source>
</evidence>
<dbReference type="Proteomes" id="UP000315730">
    <property type="component" value="Unassembled WGS sequence"/>
</dbReference>
<keyword evidence="9" id="KW-1185">Reference proteome</keyword>
<reference evidence="8 9" key="1">
    <citation type="submission" date="2019-06" db="EMBL/GenBank/DDBJ databases">
        <title>Whole genome shotgun sequence of Kocuria varians NBRC 15358.</title>
        <authorList>
            <person name="Hosoyama A."/>
            <person name="Uohara A."/>
            <person name="Ohji S."/>
            <person name="Ichikawa N."/>
        </authorList>
    </citation>
    <scope>NUCLEOTIDE SEQUENCE [LARGE SCALE GENOMIC DNA]</scope>
    <source>
        <strain evidence="8 9">NBRC 15358</strain>
    </source>
</reference>
<gene>
    <name evidence="8" type="ORF">KVA01_15320</name>
</gene>
<dbReference type="InterPro" id="IPR006127">
    <property type="entry name" value="ZnuA-like"/>
</dbReference>
<dbReference type="PANTHER" id="PTHR42953:SF1">
    <property type="entry name" value="METAL-BINDING PROTEIN HI_0362-RELATED"/>
    <property type="match status" value="1"/>
</dbReference>
<dbReference type="PRINTS" id="PR00691">
    <property type="entry name" value="ADHESINB"/>
</dbReference>
<evidence type="ECO:0000256" key="4">
    <source>
        <dbReference type="ARBA" id="ARBA00022729"/>
    </source>
</evidence>
<protein>
    <submittedName>
        <fullName evidence="8">ABC transporter substrate-binding protein</fullName>
    </submittedName>
</protein>
<dbReference type="InterPro" id="IPR006128">
    <property type="entry name" value="Lipoprotein_PsaA-like"/>
</dbReference>
<dbReference type="SUPFAM" id="SSF53807">
    <property type="entry name" value="Helical backbone' metal receptor"/>
    <property type="match status" value="1"/>
</dbReference>
<dbReference type="GO" id="GO:0007155">
    <property type="term" value="P:cell adhesion"/>
    <property type="evidence" value="ECO:0007669"/>
    <property type="project" value="InterPro"/>
</dbReference>
<dbReference type="STRING" id="1272.GCA_900014985_01530"/>
<evidence type="ECO:0000256" key="1">
    <source>
        <dbReference type="ARBA" id="ARBA00004196"/>
    </source>
</evidence>
<dbReference type="RefSeq" id="WP_068469388.1">
    <property type="nucleotide sequence ID" value="NZ_BJNW01000012.1"/>
</dbReference>
<comment type="similarity">
    <text evidence="5">Belongs to the bacterial solute-binding protein 9 family.</text>
</comment>
<comment type="subcellular location">
    <subcellularLocation>
        <location evidence="1">Cell envelope</location>
    </subcellularLocation>
</comment>
<comment type="caution">
    <text evidence="8">The sequence shown here is derived from an EMBL/GenBank/DDBJ whole genome shotgun (WGS) entry which is preliminary data.</text>
</comment>
<keyword evidence="2 5" id="KW-0813">Transport</keyword>
<dbReference type="Pfam" id="PF01297">
    <property type="entry name" value="ZnuA"/>
    <property type="match status" value="1"/>
</dbReference>
<feature type="compositionally biased region" description="Basic and acidic residues" evidence="6">
    <location>
        <begin position="132"/>
        <end position="154"/>
    </location>
</feature>
<dbReference type="Gene3D" id="3.40.50.1980">
    <property type="entry name" value="Nitrogenase molybdenum iron protein domain"/>
    <property type="match status" value="2"/>
</dbReference>
<dbReference type="EMBL" id="BJNW01000012">
    <property type="protein sequence ID" value="GEC99377.1"/>
    <property type="molecule type" value="Genomic_DNA"/>
</dbReference>
<dbReference type="PRINTS" id="PR00690">
    <property type="entry name" value="ADHESNFAMILY"/>
</dbReference>
<name>A0A4Y4D7V3_KOCVA</name>
<accession>A0A4Y4D7V3</accession>